<feature type="region of interest" description="Disordered" evidence="1">
    <location>
        <begin position="57"/>
        <end position="102"/>
    </location>
</feature>
<protein>
    <submittedName>
        <fullName evidence="2">Uncharacterized protein</fullName>
    </submittedName>
</protein>
<dbReference type="AlphaFoldDB" id="Q01YS6"/>
<evidence type="ECO:0000256" key="1">
    <source>
        <dbReference type="SAM" id="MobiDB-lite"/>
    </source>
</evidence>
<dbReference type="KEGG" id="sus:Acid_4227"/>
<feature type="compositionally biased region" description="Polar residues" evidence="1">
    <location>
        <begin position="59"/>
        <end position="99"/>
    </location>
</feature>
<proteinExistence type="predicted"/>
<gene>
    <name evidence="2" type="ordered locus">Acid_4227</name>
</gene>
<organism evidence="2">
    <name type="scientific">Solibacter usitatus (strain Ellin6076)</name>
    <dbReference type="NCBI Taxonomy" id="234267"/>
    <lineage>
        <taxon>Bacteria</taxon>
        <taxon>Pseudomonadati</taxon>
        <taxon>Acidobacteriota</taxon>
        <taxon>Terriglobia</taxon>
        <taxon>Bryobacterales</taxon>
        <taxon>Solibacteraceae</taxon>
        <taxon>Candidatus Solibacter</taxon>
    </lineage>
</organism>
<reference evidence="2" key="1">
    <citation type="submission" date="2006-10" db="EMBL/GenBank/DDBJ databases">
        <title>Complete sequence of Solibacter usitatus Ellin6076.</title>
        <authorList>
            <consortium name="US DOE Joint Genome Institute"/>
            <person name="Copeland A."/>
            <person name="Lucas S."/>
            <person name="Lapidus A."/>
            <person name="Barry K."/>
            <person name="Detter J.C."/>
            <person name="Glavina del Rio T."/>
            <person name="Hammon N."/>
            <person name="Israni S."/>
            <person name="Dalin E."/>
            <person name="Tice H."/>
            <person name="Pitluck S."/>
            <person name="Thompson L.S."/>
            <person name="Brettin T."/>
            <person name="Bruce D."/>
            <person name="Han C."/>
            <person name="Tapia R."/>
            <person name="Gilna P."/>
            <person name="Schmutz J."/>
            <person name="Larimer F."/>
            <person name="Land M."/>
            <person name="Hauser L."/>
            <person name="Kyrpides N."/>
            <person name="Mikhailova N."/>
            <person name="Janssen P.H."/>
            <person name="Kuske C.R."/>
            <person name="Richardson P."/>
        </authorList>
    </citation>
    <scope>NUCLEOTIDE SEQUENCE</scope>
    <source>
        <strain evidence="2">Ellin6076</strain>
    </source>
</reference>
<dbReference type="InParanoid" id="Q01YS6"/>
<dbReference type="STRING" id="234267.Acid_4227"/>
<accession>Q01YS6</accession>
<evidence type="ECO:0000313" key="2">
    <source>
        <dbReference type="EMBL" id="ABJ85189.1"/>
    </source>
</evidence>
<dbReference type="HOGENOM" id="CLU_1401642_0_0_0"/>
<sequence>MRSRSAVSIAAISNTEDAHGVAIQFETDAITGFLFSSWRCFAALRLCEKMLISRKDAKPQSNAKNNPNPTGACQVSTGKASWIDKSSSTDSMTLRQSAMSEREHAHELIDRLPETELSALVGLLEAIVDPVQATLRNAPVDDELESEDEKQAVAESRDWLVRNDGKSIPHDEAMRRLGLGRWRIRQGVTTRPLP</sequence>
<name>Q01YS6_SOLUE</name>
<dbReference type="EMBL" id="CP000473">
    <property type="protein sequence ID" value="ABJ85189.1"/>
    <property type="molecule type" value="Genomic_DNA"/>
</dbReference>